<name>A0A136LX21_9BACT</name>
<dbReference type="GO" id="GO:0015935">
    <property type="term" value="C:small ribosomal subunit"/>
    <property type="evidence" value="ECO:0007669"/>
    <property type="project" value="TreeGrafter"/>
</dbReference>
<dbReference type="GO" id="GO:0005737">
    <property type="term" value="C:cytoplasm"/>
    <property type="evidence" value="ECO:0007669"/>
    <property type="project" value="UniProtKB-ARBA"/>
</dbReference>
<dbReference type="InterPro" id="IPR043140">
    <property type="entry name" value="Ribosomal_uS14_sf"/>
</dbReference>
<dbReference type="NCBIfam" id="NF005974">
    <property type="entry name" value="PRK08061.1"/>
    <property type="match status" value="1"/>
</dbReference>
<accession>A0A136LX21</accession>
<evidence type="ECO:0000313" key="9">
    <source>
        <dbReference type="Proteomes" id="UP000070457"/>
    </source>
</evidence>
<dbReference type="EMBL" id="JYNZ01000004">
    <property type="protein sequence ID" value="KXK26193.1"/>
    <property type="molecule type" value="Genomic_DNA"/>
</dbReference>
<dbReference type="PANTHER" id="PTHR19836">
    <property type="entry name" value="30S RIBOSOMAL PROTEIN S14"/>
    <property type="match status" value="1"/>
</dbReference>
<evidence type="ECO:0000256" key="3">
    <source>
        <dbReference type="ARBA" id="ARBA00022833"/>
    </source>
</evidence>
<evidence type="ECO:0000256" key="2">
    <source>
        <dbReference type="ARBA" id="ARBA00022730"/>
    </source>
</evidence>
<protein>
    <recommendedName>
        <fullName evidence="7">Small ribosomal subunit protein uS14</fullName>
    </recommendedName>
</protein>
<dbReference type="GO" id="GO:0046872">
    <property type="term" value="F:metal ion binding"/>
    <property type="evidence" value="ECO:0007669"/>
    <property type="project" value="UniProtKB-KW"/>
</dbReference>
<reference evidence="8 9" key="1">
    <citation type="submission" date="2015-02" db="EMBL/GenBank/DDBJ databases">
        <title>Improved understanding of the partial-nitritation anammox process through 23 genomes representing the majority of the microbial community.</title>
        <authorList>
            <person name="Speth D.R."/>
            <person name="In T Zandt M."/>
            <person name="Guerrero Cruz S."/>
            <person name="Jetten M.S."/>
            <person name="Dutilh B.E."/>
        </authorList>
    </citation>
    <scope>NUCLEOTIDE SEQUENCE [LARGE SCALE GENOMIC DNA]</scope>
    <source>
        <strain evidence="8">OLB20</strain>
    </source>
</reference>
<organism evidence="8 9">
    <name type="scientific">candidate division WS6 bacterium OLB20</name>
    <dbReference type="NCBI Taxonomy" id="1617426"/>
    <lineage>
        <taxon>Bacteria</taxon>
        <taxon>Candidatus Dojkabacteria</taxon>
    </lineage>
</organism>
<evidence type="ECO:0000256" key="7">
    <source>
        <dbReference type="ARBA" id="ARBA00035167"/>
    </source>
</evidence>
<keyword evidence="3" id="KW-0862">Zinc</keyword>
<keyword evidence="1" id="KW-0479">Metal-binding</keyword>
<keyword evidence="4" id="KW-0694">RNA-binding</keyword>
<sequence length="64" mass="7542">MSTHAQEAKARELKRKSKYPTRVFNRCQICGRARGYHRMFKLCRICLRERAMAGEIPGLKKSSW</sequence>
<dbReference type="Gene3D" id="4.10.830.10">
    <property type="entry name" value="30s Ribosomal Protein S14, Chain N"/>
    <property type="match status" value="1"/>
</dbReference>
<evidence type="ECO:0000256" key="4">
    <source>
        <dbReference type="ARBA" id="ARBA00022884"/>
    </source>
</evidence>
<dbReference type="InterPro" id="IPR018271">
    <property type="entry name" value="Ribosomal_uS14_CS"/>
</dbReference>
<evidence type="ECO:0000313" key="8">
    <source>
        <dbReference type="EMBL" id="KXK26193.1"/>
    </source>
</evidence>
<dbReference type="GO" id="GO:0003735">
    <property type="term" value="F:structural constituent of ribosome"/>
    <property type="evidence" value="ECO:0007669"/>
    <property type="project" value="InterPro"/>
</dbReference>
<evidence type="ECO:0000256" key="1">
    <source>
        <dbReference type="ARBA" id="ARBA00022723"/>
    </source>
</evidence>
<dbReference type="PANTHER" id="PTHR19836:SF19">
    <property type="entry name" value="SMALL RIBOSOMAL SUBUNIT PROTEIN US14M"/>
    <property type="match status" value="1"/>
</dbReference>
<dbReference type="SUPFAM" id="SSF57716">
    <property type="entry name" value="Glucocorticoid receptor-like (DNA-binding domain)"/>
    <property type="match status" value="1"/>
</dbReference>
<evidence type="ECO:0000256" key="5">
    <source>
        <dbReference type="ARBA" id="ARBA00022980"/>
    </source>
</evidence>
<dbReference type="InterPro" id="IPR001209">
    <property type="entry name" value="Ribosomal_uS14"/>
</dbReference>
<dbReference type="GO" id="GO:0006412">
    <property type="term" value="P:translation"/>
    <property type="evidence" value="ECO:0007669"/>
    <property type="project" value="InterPro"/>
</dbReference>
<dbReference type="Proteomes" id="UP000070457">
    <property type="component" value="Unassembled WGS sequence"/>
</dbReference>
<dbReference type="STRING" id="1617426.TR69_WS6001001188"/>
<dbReference type="AlphaFoldDB" id="A0A136LX21"/>
<proteinExistence type="predicted"/>
<keyword evidence="6" id="KW-0687">Ribonucleoprotein</keyword>
<dbReference type="Pfam" id="PF00253">
    <property type="entry name" value="Ribosomal_S14"/>
    <property type="match status" value="1"/>
</dbReference>
<evidence type="ECO:0000256" key="6">
    <source>
        <dbReference type="ARBA" id="ARBA00023274"/>
    </source>
</evidence>
<dbReference type="InterPro" id="IPR023053">
    <property type="entry name" value="Ribosomal_uS14_bact"/>
</dbReference>
<comment type="caution">
    <text evidence="8">The sequence shown here is derived from an EMBL/GenBank/DDBJ whole genome shotgun (WGS) entry which is preliminary data.</text>
</comment>
<keyword evidence="5 8" id="KW-0689">Ribosomal protein</keyword>
<dbReference type="PATRIC" id="fig|1617426.3.peg.1177"/>
<dbReference type="GO" id="GO:0019843">
    <property type="term" value="F:rRNA binding"/>
    <property type="evidence" value="ECO:0007669"/>
    <property type="project" value="UniProtKB-KW"/>
</dbReference>
<dbReference type="PROSITE" id="PS00527">
    <property type="entry name" value="RIBOSOMAL_S14"/>
    <property type="match status" value="1"/>
</dbReference>
<keyword evidence="2" id="KW-0699">rRNA-binding</keyword>
<gene>
    <name evidence="8" type="primary">rpsZ</name>
    <name evidence="8" type="ORF">TR69_WS6001001188</name>
</gene>